<evidence type="ECO:0000313" key="2">
    <source>
        <dbReference type="Proteomes" id="UP001222800"/>
    </source>
</evidence>
<protein>
    <submittedName>
        <fullName evidence="1">Uncharacterized protein</fullName>
    </submittedName>
</protein>
<dbReference type="EMBL" id="CP120733">
    <property type="protein sequence ID" value="WFD12013.1"/>
    <property type="molecule type" value="Genomic_DNA"/>
</dbReference>
<organism evidence="1 2">
    <name type="scientific">Tepidibacter hydrothermalis</name>
    <dbReference type="NCBI Taxonomy" id="3036126"/>
    <lineage>
        <taxon>Bacteria</taxon>
        <taxon>Bacillati</taxon>
        <taxon>Bacillota</taxon>
        <taxon>Clostridia</taxon>
        <taxon>Peptostreptococcales</taxon>
        <taxon>Peptostreptococcaceae</taxon>
        <taxon>Tepidibacter</taxon>
    </lineage>
</organism>
<dbReference type="RefSeq" id="WP_277734270.1">
    <property type="nucleotide sequence ID" value="NZ_CP120733.1"/>
</dbReference>
<gene>
    <name evidence="1" type="ORF">P4S50_08020</name>
</gene>
<sequence length="190" mass="20973">MGDTVAKSLPLADIVLAEIVTEETTPVTYKFKTASECKLSPKLSKGKEKILRIKNTIHSKSKTKDICIGMDLTLKDNVFTPDVFALVDGGTITYDKGNSEKFTYEAPQTGKEVKRTKFKLNLYTAKKDSAGEITGYVKLSYPHCEGTPVSFNLKDEDFMVPQMKIESAPGMGESPYSIEYLALDELTIPA</sequence>
<dbReference type="Proteomes" id="UP001222800">
    <property type="component" value="Chromosome"/>
</dbReference>
<keyword evidence="2" id="KW-1185">Reference proteome</keyword>
<accession>A0ABY8EL71</accession>
<name>A0ABY8EL71_9FIRM</name>
<reference evidence="1 2" key="1">
    <citation type="submission" date="2023-03" db="EMBL/GenBank/DDBJ databases">
        <title>Complete genome sequence of Tepidibacter sp. SWIR-1, isolated from a deep-sea hydrothermal vent.</title>
        <authorList>
            <person name="Li X."/>
        </authorList>
    </citation>
    <scope>NUCLEOTIDE SEQUENCE [LARGE SCALE GENOMIC DNA]</scope>
    <source>
        <strain evidence="1 2">SWIR-1</strain>
    </source>
</reference>
<evidence type="ECO:0000313" key="1">
    <source>
        <dbReference type="EMBL" id="WFD12013.1"/>
    </source>
</evidence>
<proteinExistence type="predicted"/>